<accession>A0ABQ6VQB8</accession>
<organism evidence="2 3">
    <name type="scientific">Poseidonibacter ostreae</name>
    <dbReference type="NCBI Taxonomy" id="2654171"/>
    <lineage>
        <taxon>Bacteria</taxon>
        <taxon>Pseudomonadati</taxon>
        <taxon>Campylobacterota</taxon>
        <taxon>Epsilonproteobacteria</taxon>
        <taxon>Campylobacterales</taxon>
        <taxon>Arcobacteraceae</taxon>
        <taxon>Poseidonibacter</taxon>
    </lineage>
</organism>
<keyword evidence="1" id="KW-1133">Transmembrane helix</keyword>
<feature type="transmembrane region" description="Helical" evidence="1">
    <location>
        <begin position="71"/>
        <end position="88"/>
    </location>
</feature>
<dbReference type="Proteomes" id="UP000461010">
    <property type="component" value="Unassembled WGS sequence"/>
</dbReference>
<comment type="caution">
    <text evidence="2">The sequence shown here is derived from an EMBL/GenBank/DDBJ whole genome shotgun (WGS) entry which is preliminary data.</text>
</comment>
<sequence length="131" mass="15739">MSPRNLFVFSLIAIISVYLYVFGQEKTIELIKEEYLFILALFPITLTFFYFKMKVKGKELIDFNKNNSFSLKNTIIFFLIFQVVDYISEDGFLGMISMWFLYWIMGLIALLIMETINYYRNYKLNHIEQNE</sequence>
<reference evidence="2 3" key="1">
    <citation type="submission" date="2019-10" db="EMBL/GenBank/DDBJ databases">
        <title>Poseidonibacter ostreae sp. nov., isolated from the gut of the Ostrea denselamellosa.</title>
        <authorList>
            <person name="Choi A."/>
        </authorList>
    </citation>
    <scope>NUCLEOTIDE SEQUENCE [LARGE SCALE GENOMIC DNA]</scope>
    <source>
        <strain evidence="2 3">SJOD-M-5</strain>
    </source>
</reference>
<name>A0ABQ6VQB8_9BACT</name>
<keyword evidence="1" id="KW-0812">Transmembrane</keyword>
<keyword evidence="1" id="KW-0472">Membrane</keyword>
<evidence type="ECO:0000256" key="1">
    <source>
        <dbReference type="SAM" id="Phobius"/>
    </source>
</evidence>
<evidence type="ECO:0000313" key="2">
    <source>
        <dbReference type="EMBL" id="KAB7892925.1"/>
    </source>
</evidence>
<feature type="transmembrane region" description="Helical" evidence="1">
    <location>
        <begin position="35"/>
        <end position="51"/>
    </location>
</feature>
<dbReference type="EMBL" id="WFKJ01000001">
    <property type="protein sequence ID" value="KAB7892925.1"/>
    <property type="molecule type" value="Genomic_DNA"/>
</dbReference>
<feature type="transmembrane region" description="Helical" evidence="1">
    <location>
        <begin position="100"/>
        <end position="119"/>
    </location>
</feature>
<keyword evidence="3" id="KW-1185">Reference proteome</keyword>
<evidence type="ECO:0000313" key="3">
    <source>
        <dbReference type="Proteomes" id="UP000461010"/>
    </source>
</evidence>
<gene>
    <name evidence="2" type="ORF">GBG18_00180</name>
</gene>
<protein>
    <submittedName>
        <fullName evidence="2">Uncharacterized protein</fullName>
    </submittedName>
</protein>
<feature type="transmembrane region" description="Helical" evidence="1">
    <location>
        <begin position="6"/>
        <end position="23"/>
    </location>
</feature>
<dbReference type="RefSeq" id="WP_152187311.1">
    <property type="nucleotide sequence ID" value="NZ_WFKI01000073.1"/>
</dbReference>
<proteinExistence type="predicted"/>